<dbReference type="Proteomes" id="UP000316253">
    <property type="component" value="Unassembled WGS sequence"/>
</dbReference>
<keyword evidence="3 4" id="KW-0648">Protein biosynthesis</keyword>
<feature type="domain" description="S1-like" evidence="7">
    <location>
        <begin position="1"/>
        <end position="73"/>
    </location>
</feature>
<proteinExistence type="inferred from homology"/>
<dbReference type="EMBL" id="VMFD01000046">
    <property type="protein sequence ID" value="TSC65374.1"/>
    <property type="molecule type" value="Genomic_DNA"/>
</dbReference>
<evidence type="ECO:0000313" key="8">
    <source>
        <dbReference type="EMBL" id="TSC65374.1"/>
    </source>
</evidence>
<comment type="function">
    <text evidence="4">One of the essential components for the initiation of protein synthesis. Stabilizes the binding of IF-2 and IF-3 on the 30S subunit to which N-formylmethionyl-tRNA(fMet) subsequently binds. Helps modulate mRNA selection, yielding the 30S pre-initiation complex (PIC). Upon addition of the 50S ribosomal subunit IF-1, IF-2 and IF-3 are released leaving the mature 70S translation initiation complex.</text>
</comment>
<dbReference type="GO" id="GO:0043022">
    <property type="term" value="F:ribosome binding"/>
    <property type="evidence" value="ECO:0007669"/>
    <property type="project" value="UniProtKB-UniRule"/>
</dbReference>
<keyword evidence="4" id="KW-0963">Cytoplasm</keyword>
<dbReference type="GO" id="GO:0005829">
    <property type="term" value="C:cytosol"/>
    <property type="evidence" value="ECO:0007669"/>
    <property type="project" value="TreeGrafter"/>
</dbReference>
<reference evidence="8 9" key="1">
    <citation type="submission" date="2017-08" db="EMBL/GenBank/DDBJ databases">
        <title>Mechanisms for carbon and nitrogen cycling indicate functional differentiation within the Candidate Phyla Radiation.</title>
        <authorList>
            <person name="Danczak R.E."/>
            <person name="Johnston M.D."/>
            <person name="Kenah C."/>
            <person name="Slattery M."/>
            <person name="Wrighton K.C."/>
            <person name="Wilkins M.J."/>
        </authorList>
    </citation>
    <scope>NUCLEOTIDE SEQUENCE [LARGE SCALE GENOMIC DNA]</scope>
    <source>
        <strain evidence="8">Gr01-1014_85</strain>
    </source>
</reference>
<comment type="subcellular location">
    <subcellularLocation>
        <location evidence="4">Cytoplasm</location>
    </subcellularLocation>
</comment>
<evidence type="ECO:0000256" key="2">
    <source>
        <dbReference type="ARBA" id="ARBA00022540"/>
    </source>
</evidence>
<protein>
    <recommendedName>
        <fullName evidence="4 5">Translation initiation factor IF-1</fullName>
    </recommendedName>
</protein>
<keyword evidence="4" id="KW-0694">RNA-binding</keyword>
<dbReference type="Gene3D" id="2.40.50.140">
    <property type="entry name" value="Nucleic acid-binding proteins"/>
    <property type="match status" value="1"/>
</dbReference>
<gene>
    <name evidence="4" type="primary">infA</name>
    <name evidence="8" type="ORF">CEO22_497</name>
</gene>
<feature type="compositionally biased region" description="Low complexity" evidence="6">
    <location>
        <begin position="93"/>
        <end position="107"/>
    </location>
</feature>
<comment type="subunit">
    <text evidence="4">Component of the 30S ribosomal translation pre-initiation complex which assembles on the 30S ribosome in the order IF-2 and IF-3, IF-1 and N-formylmethionyl-tRNA(fMet); mRNA recruitment can occur at any time during PIC assembly.</text>
</comment>
<keyword evidence="2 4" id="KW-0396">Initiation factor</keyword>
<comment type="similarity">
    <text evidence="1 4">Belongs to the IF-1 family.</text>
</comment>
<dbReference type="InterPro" id="IPR006196">
    <property type="entry name" value="RNA-binding_domain_S1_IF1"/>
</dbReference>
<dbReference type="GO" id="GO:0003743">
    <property type="term" value="F:translation initiation factor activity"/>
    <property type="evidence" value="ECO:0007669"/>
    <property type="project" value="UniProtKB-UniRule"/>
</dbReference>
<dbReference type="Pfam" id="PF01176">
    <property type="entry name" value="eIF-1a"/>
    <property type="match status" value="1"/>
</dbReference>
<dbReference type="InterPro" id="IPR004368">
    <property type="entry name" value="TIF_IF1"/>
</dbReference>
<dbReference type="InterPro" id="IPR012340">
    <property type="entry name" value="NA-bd_OB-fold"/>
</dbReference>
<name>A0A554JAL7_9BACT</name>
<sequence>MPKDDLIESFGTVAESLPNATFRVQIDQEDGVILCYLNGKMRKHHIRVLEGDRVTVERSVYDLNRGRISRRLKPGEGLEGDPNQSAEVTAVAGATEATQAQSAATESVNTPVDPESSQPESQEPHAS</sequence>
<evidence type="ECO:0000256" key="6">
    <source>
        <dbReference type="SAM" id="MobiDB-lite"/>
    </source>
</evidence>
<dbReference type="SUPFAM" id="SSF50249">
    <property type="entry name" value="Nucleic acid-binding proteins"/>
    <property type="match status" value="1"/>
</dbReference>
<dbReference type="GO" id="GO:0019843">
    <property type="term" value="F:rRNA binding"/>
    <property type="evidence" value="ECO:0007669"/>
    <property type="project" value="UniProtKB-UniRule"/>
</dbReference>
<dbReference type="PANTHER" id="PTHR33370">
    <property type="entry name" value="TRANSLATION INITIATION FACTOR IF-1, CHLOROPLASTIC"/>
    <property type="match status" value="1"/>
</dbReference>
<evidence type="ECO:0000256" key="3">
    <source>
        <dbReference type="ARBA" id="ARBA00022917"/>
    </source>
</evidence>
<evidence type="ECO:0000313" key="9">
    <source>
        <dbReference type="Proteomes" id="UP000316253"/>
    </source>
</evidence>
<accession>A0A554JAL7</accession>
<dbReference type="PROSITE" id="PS50832">
    <property type="entry name" value="S1_IF1_TYPE"/>
    <property type="match status" value="1"/>
</dbReference>
<evidence type="ECO:0000259" key="7">
    <source>
        <dbReference type="PROSITE" id="PS50832"/>
    </source>
</evidence>
<dbReference type="AlphaFoldDB" id="A0A554JAL7"/>
<dbReference type="CDD" id="cd04451">
    <property type="entry name" value="S1_IF1"/>
    <property type="match status" value="1"/>
</dbReference>
<dbReference type="HAMAP" id="MF_00075">
    <property type="entry name" value="IF_1"/>
    <property type="match status" value="1"/>
</dbReference>
<keyword evidence="4" id="KW-0699">rRNA-binding</keyword>
<evidence type="ECO:0000256" key="5">
    <source>
        <dbReference type="NCBIfam" id="TIGR00008"/>
    </source>
</evidence>
<dbReference type="PANTHER" id="PTHR33370:SF1">
    <property type="entry name" value="TRANSLATION INITIATION FACTOR IF-1, CHLOROPLASTIC"/>
    <property type="match status" value="1"/>
</dbReference>
<evidence type="ECO:0000256" key="4">
    <source>
        <dbReference type="HAMAP-Rule" id="MF_00075"/>
    </source>
</evidence>
<organism evidence="8 9">
    <name type="scientific">Candidatus Berkelbacteria bacterium Gr01-1014_85</name>
    <dbReference type="NCBI Taxonomy" id="2017150"/>
    <lineage>
        <taxon>Bacteria</taxon>
        <taxon>Candidatus Berkelbacteria</taxon>
    </lineage>
</organism>
<comment type="caution">
    <text evidence="8">The sequence shown here is derived from an EMBL/GenBank/DDBJ whole genome shotgun (WGS) entry which is preliminary data.</text>
</comment>
<feature type="region of interest" description="Disordered" evidence="6">
    <location>
        <begin position="93"/>
        <end position="127"/>
    </location>
</feature>
<evidence type="ECO:0000256" key="1">
    <source>
        <dbReference type="ARBA" id="ARBA00010939"/>
    </source>
</evidence>
<dbReference type="FunFam" id="2.40.50.140:FF:000002">
    <property type="entry name" value="Translation initiation factor IF-1"/>
    <property type="match status" value="1"/>
</dbReference>
<dbReference type="NCBIfam" id="TIGR00008">
    <property type="entry name" value="infA"/>
    <property type="match status" value="1"/>
</dbReference>